<evidence type="ECO:0000259" key="8">
    <source>
        <dbReference type="Pfam" id="PF04116"/>
    </source>
</evidence>
<keyword evidence="5" id="KW-0443">Lipid metabolism</keyword>
<evidence type="ECO:0000313" key="9">
    <source>
        <dbReference type="EMBL" id="SVC11982.1"/>
    </source>
</evidence>
<dbReference type="GO" id="GO:0016020">
    <property type="term" value="C:membrane"/>
    <property type="evidence" value="ECO:0007669"/>
    <property type="project" value="GOC"/>
</dbReference>
<gene>
    <name evidence="9" type="ORF">METZ01_LOCUS264836</name>
</gene>
<name>A0A382JKV6_9ZZZZ</name>
<dbReference type="GO" id="GO:0050479">
    <property type="term" value="F:glyceryl-ether monooxygenase activity"/>
    <property type="evidence" value="ECO:0007669"/>
    <property type="project" value="TreeGrafter"/>
</dbReference>
<dbReference type="GO" id="GO:0005783">
    <property type="term" value="C:endoplasmic reticulum"/>
    <property type="evidence" value="ECO:0007669"/>
    <property type="project" value="TreeGrafter"/>
</dbReference>
<dbReference type="PANTHER" id="PTHR21624:SF1">
    <property type="entry name" value="ALKYLGLYCEROL MONOOXYGENASE"/>
    <property type="match status" value="1"/>
</dbReference>
<evidence type="ECO:0000256" key="2">
    <source>
        <dbReference type="ARBA" id="ARBA00022692"/>
    </source>
</evidence>
<feature type="transmembrane region" description="Helical" evidence="7">
    <location>
        <begin position="151"/>
        <end position="168"/>
    </location>
</feature>
<sequence length="372" mass="43997">MNFYIRALFFAIPTFTFLIIIEAIVAHFRNIEINRSEDVISSLSSGLTNIIRDAIKFSVIIISYTLLVDKIAIYKLEHIWLAISVAFIIEDFAGYWMHRLNHRVNIFWNRHIIHHSSEEFNLSCALRQSISNTFRFSAVFMIPAALLDIPPYYFVIIGPIHLFMQFWYHTQLIDKMGWLEYILVTPSHHRVHHAINPKYIDKNYSQIFIFWDKLFGTFQPELKNIKPVYGTLRPAQTWNPIIINFKHLWQLMQDAWHAERFFDKLIIWFMPNGWRPAGVAEKYPINILYNPKEQKKYNTNNSQLLIGWAWVQLTLTVIMILHLFNIMPYLETPMIYLYSGFLMMQVFAYTSILDARNYALIGEYVKLGLSLG</sequence>
<feature type="transmembrane region" description="Helical" evidence="7">
    <location>
        <begin position="79"/>
        <end position="98"/>
    </location>
</feature>
<evidence type="ECO:0000256" key="1">
    <source>
        <dbReference type="ARBA" id="ARBA00004127"/>
    </source>
</evidence>
<keyword evidence="3 7" id="KW-1133">Transmembrane helix</keyword>
<feature type="domain" description="Fatty acid hydroxylase" evidence="8">
    <location>
        <begin position="85"/>
        <end position="217"/>
    </location>
</feature>
<proteinExistence type="predicted"/>
<dbReference type="GO" id="GO:0005506">
    <property type="term" value="F:iron ion binding"/>
    <property type="evidence" value="ECO:0007669"/>
    <property type="project" value="InterPro"/>
</dbReference>
<dbReference type="InterPro" id="IPR051689">
    <property type="entry name" value="Sterol_desaturase/TMEM195"/>
</dbReference>
<dbReference type="Pfam" id="PF04116">
    <property type="entry name" value="FA_hydroxylase"/>
    <property type="match status" value="1"/>
</dbReference>
<keyword evidence="6 7" id="KW-0472">Membrane</keyword>
<comment type="subcellular location">
    <subcellularLocation>
        <location evidence="1">Endomembrane system</location>
        <topology evidence="1">Multi-pass membrane protein</topology>
    </subcellularLocation>
</comment>
<evidence type="ECO:0000256" key="3">
    <source>
        <dbReference type="ARBA" id="ARBA00022989"/>
    </source>
</evidence>
<feature type="transmembrane region" description="Helical" evidence="7">
    <location>
        <begin position="304"/>
        <end position="323"/>
    </location>
</feature>
<keyword evidence="4" id="KW-0560">Oxidoreductase</keyword>
<dbReference type="EMBL" id="UINC01074612">
    <property type="protein sequence ID" value="SVC11982.1"/>
    <property type="molecule type" value="Genomic_DNA"/>
</dbReference>
<feature type="transmembrane region" description="Helical" evidence="7">
    <location>
        <begin position="7"/>
        <end position="29"/>
    </location>
</feature>
<evidence type="ECO:0000256" key="7">
    <source>
        <dbReference type="SAM" id="Phobius"/>
    </source>
</evidence>
<evidence type="ECO:0000256" key="4">
    <source>
        <dbReference type="ARBA" id="ARBA00023002"/>
    </source>
</evidence>
<organism evidence="9">
    <name type="scientific">marine metagenome</name>
    <dbReference type="NCBI Taxonomy" id="408172"/>
    <lineage>
        <taxon>unclassified sequences</taxon>
        <taxon>metagenomes</taxon>
        <taxon>ecological metagenomes</taxon>
    </lineage>
</organism>
<feature type="non-terminal residue" evidence="9">
    <location>
        <position position="372"/>
    </location>
</feature>
<dbReference type="InterPro" id="IPR006694">
    <property type="entry name" value="Fatty_acid_hydroxylase"/>
</dbReference>
<evidence type="ECO:0000256" key="6">
    <source>
        <dbReference type="ARBA" id="ARBA00023136"/>
    </source>
</evidence>
<keyword evidence="2 7" id="KW-0812">Transmembrane</keyword>
<protein>
    <recommendedName>
        <fullName evidence="8">Fatty acid hydroxylase domain-containing protein</fullName>
    </recommendedName>
</protein>
<dbReference type="AlphaFoldDB" id="A0A382JKV6"/>
<evidence type="ECO:0000256" key="5">
    <source>
        <dbReference type="ARBA" id="ARBA00023098"/>
    </source>
</evidence>
<feature type="transmembrane region" description="Helical" evidence="7">
    <location>
        <begin position="335"/>
        <end position="353"/>
    </location>
</feature>
<dbReference type="GO" id="GO:0006643">
    <property type="term" value="P:membrane lipid metabolic process"/>
    <property type="evidence" value="ECO:0007669"/>
    <property type="project" value="TreeGrafter"/>
</dbReference>
<reference evidence="9" key="1">
    <citation type="submission" date="2018-05" db="EMBL/GenBank/DDBJ databases">
        <authorList>
            <person name="Lanie J.A."/>
            <person name="Ng W.-L."/>
            <person name="Kazmierczak K.M."/>
            <person name="Andrzejewski T.M."/>
            <person name="Davidsen T.M."/>
            <person name="Wayne K.J."/>
            <person name="Tettelin H."/>
            <person name="Glass J.I."/>
            <person name="Rusch D."/>
            <person name="Podicherti R."/>
            <person name="Tsui H.-C.T."/>
            <person name="Winkler M.E."/>
        </authorList>
    </citation>
    <scope>NUCLEOTIDE SEQUENCE</scope>
</reference>
<dbReference type="GO" id="GO:0008610">
    <property type="term" value="P:lipid biosynthetic process"/>
    <property type="evidence" value="ECO:0007669"/>
    <property type="project" value="InterPro"/>
</dbReference>
<dbReference type="PANTHER" id="PTHR21624">
    <property type="entry name" value="STEROL DESATURASE-RELATED PROTEIN"/>
    <property type="match status" value="1"/>
</dbReference>
<accession>A0A382JKV6</accession>